<dbReference type="AlphaFoldDB" id="E3LIA8"/>
<feature type="domain" description="T20D4.11-like" evidence="1">
    <location>
        <begin position="222"/>
        <end position="370"/>
    </location>
</feature>
<dbReference type="Pfam" id="PF01579">
    <property type="entry name" value="DUF19"/>
    <property type="match status" value="2"/>
</dbReference>
<sequence>MMDCYQTILEQRELRELSEISKCLRTDPIQKRNYFNIAQPCILQVASQSCTTDAFNYLKTNYDEFLDYLTIEPENGNCGNLHVELNRFQCRNTMNNEDKNGLDAVETPATFSHLQINFDTEIVEAVQADFFKCLMKNGNIHPVEIDGCSKNNEYKDCVKAKMAARCGSEAVIDFDKRYEWFNTYNLKQEFIDINLLDSEVKIKGNYTELEEMKTQDNGVTEDSKVGKCAPVVDELVTLLSRRTFEEFSEHYQNANETCSRVKDCFKSIGTPEAQKLQQSYQVVCDRLDFTFTELISCVNKFYENERKEGNKYSDFVSKNLTVKREAFTSKKEMFLKFAESKCFKREINYLALNYEKFVDFLTTESTDDRCKSIPVRVENELCIQKVQYNIGYLDTDQPRLADVIFKDCQRAKKCVEASPCPTEKSTKILDWCESVILKGVAFWSCVEQLREKNNGADEQLTCQGSKVTRTASPELFLTEFIENKECLKFLMFDNCGTDATRHFNENFNNAVKRVKEDRNIG</sequence>
<dbReference type="PANTHER" id="PTHR31897">
    <property type="entry name" value="PROTEIN CBG17011-RELATED"/>
    <property type="match status" value="1"/>
</dbReference>
<protein>
    <recommendedName>
        <fullName evidence="1">T20D4.11-like domain-containing protein</fullName>
    </recommendedName>
</protein>
<dbReference type="InterPro" id="IPR002542">
    <property type="entry name" value="T20D4.11-like_dom"/>
</dbReference>
<dbReference type="OrthoDB" id="5909518at2759"/>
<organism evidence="3">
    <name type="scientific">Caenorhabditis remanei</name>
    <name type="common">Caenorhabditis vulgaris</name>
    <dbReference type="NCBI Taxonomy" id="31234"/>
    <lineage>
        <taxon>Eukaryota</taxon>
        <taxon>Metazoa</taxon>
        <taxon>Ecdysozoa</taxon>
        <taxon>Nematoda</taxon>
        <taxon>Chromadorea</taxon>
        <taxon>Rhabditida</taxon>
        <taxon>Rhabditina</taxon>
        <taxon>Rhabditomorpha</taxon>
        <taxon>Rhabditoidea</taxon>
        <taxon>Rhabditidae</taxon>
        <taxon>Peloderinae</taxon>
        <taxon>Caenorhabditis</taxon>
    </lineage>
</organism>
<evidence type="ECO:0000313" key="3">
    <source>
        <dbReference type="Proteomes" id="UP000008281"/>
    </source>
</evidence>
<name>E3LIA8_CAERE</name>
<dbReference type="InParanoid" id="E3LIA8"/>
<proteinExistence type="predicted"/>
<gene>
    <name evidence="2" type="ORF">CRE_08922</name>
</gene>
<dbReference type="EMBL" id="DS268409">
    <property type="protein sequence ID" value="EFO95287.1"/>
    <property type="molecule type" value="Genomic_DNA"/>
</dbReference>
<keyword evidence="3" id="KW-1185">Reference proteome</keyword>
<evidence type="ECO:0000259" key="1">
    <source>
        <dbReference type="Pfam" id="PF01579"/>
    </source>
</evidence>
<reference evidence="2" key="1">
    <citation type="submission" date="2007-07" db="EMBL/GenBank/DDBJ databases">
        <title>PCAP assembly of the Caenorhabditis remanei genome.</title>
        <authorList>
            <consortium name="The Caenorhabditis remanei Sequencing Consortium"/>
            <person name="Wilson R.K."/>
        </authorList>
    </citation>
    <scope>NUCLEOTIDE SEQUENCE [LARGE SCALE GENOMIC DNA]</scope>
    <source>
        <strain evidence="2">PB4641</strain>
    </source>
</reference>
<accession>E3LIA8</accession>
<dbReference type="eggNOG" id="ENOG502TJ13">
    <property type="taxonomic scope" value="Eukaryota"/>
</dbReference>
<evidence type="ECO:0000313" key="2">
    <source>
        <dbReference type="EMBL" id="EFO95287.1"/>
    </source>
</evidence>
<dbReference type="Proteomes" id="UP000008281">
    <property type="component" value="Unassembled WGS sequence"/>
</dbReference>
<feature type="domain" description="T20D4.11-like" evidence="1">
    <location>
        <begin position="385"/>
        <end position="515"/>
    </location>
</feature>
<dbReference type="HOGENOM" id="CLU_523004_0_0_1"/>